<dbReference type="GO" id="GO:0016491">
    <property type="term" value="F:oxidoreductase activity"/>
    <property type="evidence" value="ECO:0007669"/>
    <property type="project" value="UniProtKB-KW"/>
</dbReference>
<evidence type="ECO:0000313" key="8">
    <source>
        <dbReference type="Proteomes" id="UP000240880"/>
    </source>
</evidence>
<feature type="domain" description="FAD-binding" evidence="5">
    <location>
        <begin position="5"/>
        <end position="178"/>
    </location>
</feature>
<reference evidence="7 8" key="1">
    <citation type="submission" date="2017-04" db="EMBL/GenBank/DDBJ databases">
        <title>Novel microbial lineages endemic to geothermal iron-oxide mats fill important gaps in the evolutionary history of Archaea.</title>
        <authorList>
            <person name="Jay Z.J."/>
            <person name="Beam J.P."/>
            <person name="Dlakic M."/>
            <person name="Rusch D.B."/>
            <person name="Kozubal M.A."/>
            <person name="Inskeep W.P."/>
        </authorList>
    </citation>
    <scope>NUCLEOTIDE SEQUENCE [LARGE SCALE GENOMIC DNA]</scope>
    <source>
        <strain evidence="7">OSP_D</strain>
    </source>
</reference>
<dbReference type="SUPFAM" id="SSF51905">
    <property type="entry name" value="FAD/NAD(P)-binding domain"/>
    <property type="match status" value="1"/>
</dbReference>
<dbReference type="InterPro" id="IPR002938">
    <property type="entry name" value="FAD-bd"/>
</dbReference>
<dbReference type="InterPro" id="IPR039651">
    <property type="entry name" value="FixC-like"/>
</dbReference>
<comment type="caution">
    <text evidence="7">The sequence shown here is derived from an EMBL/GenBank/DDBJ whole genome shotgun (WGS) entry which is preliminary data.</text>
</comment>
<sequence length="427" mass="47249">MEKFELAIVGGGPAGLTCAYVASKLGVQTIVLERGNSPGTKTVSGGLLYTHVLKHIFPNFWEEGFFERVIERYLLTFLSKDRATSLDFFDTTMSKPPYNAVSVLRSKLDRWLASRAQEAGAFIATGVRVDELLKENGKVVGLKSGSDEIRCDIVVVCDGINSLVSKSSGVLKEWKGRQLGIGVKQVLRLDKNKIEERFLLKERGGVEYTFLGFPEGVEGGGFLYTNYDSLSLGLILNMESVVKQKVEMWKVLEDFKSHPFVSRLVEGAEVEEYSTCLVAEGGLEMVPALYSNGYLLAGSAAGLVLNTGFNLRGMDFAIASGAIAGEVAAQAIKRKEFSSNFLSIYEKKLKESFVLRDLKRYSRYPAFFSNERLYSAYPRLVNEFLHGAYFVDGSDKGHLYDIMKSAMRDKVSAIGVLKDLVEAMRAI</sequence>
<protein>
    <submittedName>
        <fullName evidence="7">Uncharacterized protein</fullName>
    </submittedName>
</protein>
<proteinExistence type="predicted"/>
<dbReference type="GO" id="GO:0071949">
    <property type="term" value="F:FAD binding"/>
    <property type="evidence" value="ECO:0007669"/>
    <property type="project" value="InterPro"/>
</dbReference>
<dbReference type="PANTHER" id="PTHR43624">
    <property type="entry name" value="ELECTRON TRANSFER FLAVOPROTEIN-QUINONE OXIDOREDUCTASE YDIS-RELATED"/>
    <property type="match status" value="1"/>
</dbReference>
<evidence type="ECO:0000256" key="3">
    <source>
        <dbReference type="ARBA" id="ARBA00022827"/>
    </source>
</evidence>
<evidence type="ECO:0000256" key="1">
    <source>
        <dbReference type="ARBA" id="ARBA00001974"/>
    </source>
</evidence>
<evidence type="ECO:0000259" key="5">
    <source>
        <dbReference type="Pfam" id="PF01494"/>
    </source>
</evidence>
<evidence type="ECO:0000313" key="7">
    <source>
        <dbReference type="EMBL" id="PSN83724.1"/>
    </source>
</evidence>
<evidence type="ECO:0000256" key="2">
    <source>
        <dbReference type="ARBA" id="ARBA00022630"/>
    </source>
</evidence>
<comment type="cofactor">
    <cofactor evidence="1">
        <name>FAD</name>
        <dbReference type="ChEBI" id="CHEBI:57692"/>
    </cofactor>
</comment>
<name>A0A2R6ABD8_9ARCH</name>
<evidence type="ECO:0000259" key="6">
    <source>
        <dbReference type="Pfam" id="PF26311"/>
    </source>
</evidence>
<dbReference type="InterPro" id="IPR036188">
    <property type="entry name" value="FAD/NAD-bd_sf"/>
</dbReference>
<feature type="domain" description="FixC-like C-terminal" evidence="6">
    <location>
        <begin position="365"/>
        <end position="426"/>
    </location>
</feature>
<dbReference type="PANTHER" id="PTHR43624:SF2">
    <property type="entry name" value="ELECTRON TRANSFER FLAVOPROTEIN-QUINONE OXIDOREDUCTASE YDIS-RELATED"/>
    <property type="match status" value="1"/>
</dbReference>
<dbReference type="AlphaFoldDB" id="A0A2R6ABD8"/>
<keyword evidence="3" id="KW-0274">FAD</keyword>
<organism evidence="7 8">
    <name type="scientific">Candidatus Marsarchaeota G1 archaeon OSP_D</name>
    <dbReference type="NCBI Taxonomy" id="1978155"/>
    <lineage>
        <taxon>Archaea</taxon>
        <taxon>Candidatus Marsarchaeota</taxon>
        <taxon>Candidatus Marsarchaeota group 1</taxon>
    </lineage>
</organism>
<dbReference type="SUPFAM" id="SSF54373">
    <property type="entry name" value="FAD-linked reductases, C-terminal domain"/>
    <property type="match status" value="1"/>
</dbReference>
<gene>
    <name evidence="7" type="ORF">B9Q01_03660</name>
</gene>
<dbReference type="Pfam" id="PF26311">
    <property type="entry name" value="ETF-QO_FixC_C"/>
    <property type="match status" value="1"/>
</dbReference>
<dbReference type="InterPro" id="IPR059103">
    <property type="entry name" value="FixC-like_C"/>
</dbReference>
<dbReference type="Gene3D" id="3.50.50.60">
    <property type="entry name" value="FAD/NAD(P)-binding domain"/>
    <property type="match status" value="1"/>
</dbReference>
<dbReference type="Pfam" id="PF01494">
    <property type="entry name" value="FAD_binding_3"/>
    <property type="match status" value="1"/>
</dbReference>
<dbReference type="EMBL" id="NEXC01000016">
    <property type="protein sequence ID" value="PSN83724.1"/>
    <property type="molecule type" value="Genomic_DNA"/>
</dbReference>
<dbReference type="Proteomes" id="UP000240880">
    <property type="component" value="Unassembled WGS sequence"/>
</dbReference>
<accession>A0A2R6ABD8</accession>
<dbReference type="PRINTS" id="PR00420">
    <property type="entry name" value="RNGMNOXGNASE"/>
</dbReference>
<evidence type="ECO:0000256" key="4">
    <source>
        <dbReference type="ARBA" id="ARBA00023002"/>
    </source>
</evidence>
<keyword evidence="2" id="KW-0285">Flavoprotein</keyword>
<keyword evidence="4" id="KW-0560">Oxidoreductase</keyword>